<evidence type="ECO:0000313" key="2">
    <source>
        <dbReference type="Proteomes" id="UP000198660"/>
    </source>
</evidence>
<dbReference type="Gene3D" id="4.10.410.40">
    <property type="match status" value="1"/>
</dbReference>
<organism evidence="1 2">
    <name type="scientific">Marininema halotolerans</name>
    <dbReference type="NCBI Taxonomy" id="1155944"/>
    <lineage>
        <taxon>Bacteria</taxon>
        <taxon>Bacillati</taxon>
        <taxon>Bacillota</taxon>
        <taxon>Bacilli</taxon>
        <taxon>Bacillales</taxon>
        <taxon>Thermoactinomycetaceae</taxon>
        <taxon>Marininema</taxon>
    </lineage>
</organism>
<accession>A0A1I6SFU3</accession>
<reference evidence="2" key="1">
    <citation type="submission" date="2016-10" db="EMBL/GenBank/DDBJ databases">
        <authorList>
            <person name="Varghese N."/>
            <person name="Submissions S."/>
        </authorList>
    </citation>
    <scope>NUCLEOTIDE SEQUENCE [LARGE SCALE GENOMIC DNA]</scope>
    <source>
        <strain evidence="2">DSM 45789</strain>
    </source>
</reference>
<dbReference type="Proteomes" id="UP000198660">
    <property type="component" value="Unassembled WGS sequence"/>
</dbReference>
<dbReference type="InterPro" id="IPR011855">
    <property type="entry name" value="Phgtail_TP901_1"/>
</dbReference>
<dbReference type="AlphaFoldDB" id="A0A1I6SFU3"/>
<proteinExistence type="predicted"/>
<sequence length="143" mass="15400">MMASQAIRGFEGKVYVSSDEGTTYQAIAGITDSTLTISQEELEAGSFDSKGWMEYIPGLKEWELETEGLYILADASQESLYQTLVGGSTVKVRLFPKNGVGNKGYEGEAFITSWEVENAVDDLVTVSATFRGSGEIMSVTASA</sequence>
<name>A0A1I6SFU3_9BACL</name>
<protein>
    <submittedName>
        <fullName evidence="1">Phage major tail protein, TP901-1 family</fullName>
    </submittedName>
</protein>
<dbReference type="EMBL" id="FPAA01000007">
    <property type="protein sequence ID" value="SFS75845.1"/>
    <property type="molecule type" value="Genomic_DNA"/>
</dbReference>
<evidence type="ECO:0000313" key="1">
    <source>
        <dbReference type="EMBL" id="SFS75845.1"/>
    </source>
</evidence>
<dbReference type="NCBIfam" id="NF047353">
    <property type="entry name" value="tube_lmo2291"/>
    <property type="match status" value="1"/>
</dbReference>
<gene>
    <name evidence="1" type="ORF">SAMN05444972_10756</name>
</gene>
<dbReference type="Pfam" id="PF06199">
    <property type="entry name" value="Phage_tail_2"/>
    <property type="match status" value="1"/>
</dbReference>
<keyword evidence="2" id="KW-1185">Reference proteome</keyword>